<reference evidence="2" key="1">
    <citation type="submission" date="2021-05" db="EMBL/GenBank/DDBJ databases">
        <authorList>
            <person name="Alioto T."/>
            <person name="Alioto T."/>
            <person name="Gomez Garrido J."/>
        </authorList>
    </citation>
    <scope>NUCLEOTIDE SEQUENCE</scope>
</reference>
<name>A0A8D8VD15_9HEMI</name>
<keyword evidence="1" id="KW-0812">Transmembrane</keyword>
<feature type="transmembrane region" description="Helical" evidence="1">
    <location>
        <begin position="26"/>
        <end position="49"/>
    </location>
</feature>
<sequence length="131" mass="15115">MKFEIFINLEGFSKLMNILLLVSNRIFNSFPLLLLTVSVFIISALSVYLNIRGLFFLKETPFLCVFATSLSFFTTKLKLSSLSQFILWFVGSFSFFKTFSFSFQSSLFVPLCSLLFCCVSSYFFFFFLSAD</sequence>
<protein>
    <submittedName>
        <fullName evidence="2">Uncharacterized protein</fullName>
    </submittedName>
</protein>
<keyword evidence="1" id="KW-1133">Transmembrane helix</keyword>
<accession>A0A8D8VD15</accession>
<dbReference type="EMBL" id="HBUF01361923">
    <property type="protein sequence ID" value="CAG6721276.1"/>
    <property type="molecule type" value="Transcribed_RNA"/>
</dbReference>
<feature type="transmembrane region" description="Helical" evidence="1">
    <location>
        <begin position="107"/>
        <end position="128"/>
    </location>
</feature>
<proteinExistence type="predicted"/>
<keyword evidence="1" id="KW-0472">Membrane</keyword>
<evidence type="ECO:0000256" key="1">
    <source>
        <dbReference type="SAM" id="Phobius"/>
    </source>
</evidence>
<dbReference type="AlphaFoldDB" id="A0A8D8VD15"/>
<organism evidence="2">
    <name type="scientific">Cacopsylla melanoneura</name>
    <dbReference type="NCBI Taxonomy" id="428564"/>
    <lineage>
        <taxon>Eukaryota</taxon>
        <taxon>Metazoa</taxon>
        <taxon>Ecdysozoa</taxon>
        <taxon>Arthropoda</taxon>
        <taxon>Hexapoda</taxon>
        <taxon>Insecta</taxon>
        <taxon>Pterygota</taxon>
        <taxon>Neoptera</taxon>
        <taxon>Paraneoptera</taxon>
        <taxon>Hemiptera</taxon>
        <taxon>Sternorrhyncha</taxon>
        <taxon>Psylloidea</taxon>
        <taxon>Psyllidae</taxon>
        <taxon>Psyllinae</taxon>
        <taxon>Cacopsylla</taxon>
    </lineage>
</organism>
<evidence type="ECO:0000313" key="2">
    <source>
        <dbReference type="EMBL" id="CAG6721276.1"/>
    </source>
</evidence>